<accession>A0A1H4CGG3</accession>
<keyword evidence="2" id="KW-1185">Reference proteome</keyword>
<evidence type="ECO:0000313" key="1">
    <source>
        <dbReference type="EMBL" id="SEA59430.1"/>
    </source>
</evidence>
<sequence length="72" mass="8464">MAMDKSKFYISINNSDPDKIINIELSTDQNKIWIKTDKGTLYNTTLRDIIRFLDDYWFEAEEKGLTKSISLL</sequence>
<dbReference type="RefSeq" id="WP_089762244.1">
    <property type="nucleotide sequence ID" value="NZ_BKAT01000007.1"/>
</dbReference>
<dbReference type="EMBL" id="FNRL01000010">
    <property type="protein sequence ID" value="SEA59430.1"/>
    <property type="molecule type" value="Genomic_DNA"/>
</dbReference>
<dbReference type="OrthoDB" id="9968527at2"/>
<reference evidence="2" key="1">
    <citation type="submission" date="2016-10" db="EMBL/GenBank/DDBJ databases">
        <authorList>
            <person name="Varghese N."/>
            <person name="Submissions S."/>
        </authorList>
    </citation>
    <scope>NUCLEOTIDE SEQUENCE [LARGE SCALE GENOMIC DNA]</scope>
    <source>
        <strain evidence="2">DSM 23920</strain>
    </source>
</reference>
<organism evidence="1 2">
    <name type="scientific">Chitinophaga terrae</name>
    <name type="common">ex Kim and Jung 2007</name>
    <dbReference type="NCBI Taxonomy" id="408074"/>
    <lineage>
        <taxon>Bacteria</taxon>
        <taxon>Pseudomonadati</taxon>
        <taxon>Bacteroidota</taxon>
        <taxon>Chitinophagia</taxon>
        <taxon>Chitinophagales</taxon>
        <taxon>Chitinophagaceae</taxon>
        <taxon>Chitinophaga</taxon>
    </lineage>
</organism>
<evidence type="ECO:0000313" key="2">
    <source>
        <dbReference type="Proteomes" id="UP000199656"/>
    </source>
</evidence>
<name>A0A1H4CGG3_9BACT</name>
<dbReference type="Proteomes" id="UP000199656">
    <property type="component" value="Unassembled WGS sequence"/>
</dbReference>
<dbReference type="AlphaFoldDB" id="A0A1H4CGG3"/>
<protein>
    <submittedName>
        <fullName evidence="1">Uncharacterized protein</fullName>
    </submittedName>
</protein>
<gene>
    <name evidence="1" type="ORF">SAMN05660909_02621</name>
</gene>
<proteinExistence type="predicted"/>